<dbReference type="Proteomes" id="UP000265120">
    <property type="component" value="Chromosome 20"/>
</dbReference>
<dbReference type="GO" id="GO:0008360">
    <property type="term" value="P:regulation of cell shape"/>
    <property type="evidence" value="ECO:0007669"/>
    <property type="project" value="TreeGrafter"/>
</dbReference>
<dbReference type="GO" id="GO:0051489">
    <property type="term" value="P:regulation of filopodium assembly"/>
    <property type="evidence" value="ECO:0007669"/>
    <property type="project" value="TreeGrafter"/>
</dbReference>
<dbReference type="InterPro" id="IPR027417">
    <property type="entry name" value="P-loop_NTPase"/>
</dbReference>
<dbReference type="GO" id="GO:0051015">
    <property type="term" value="F:actin filament binding"/>
    <property type="evidence" value="ECO:0007669"/>
    <property type="project" value="TreeGrafter"/>
</dbReference>
<evidence type="ECO:0000313" key="9">
    <source>
        <dbReference type="Proteomes" id="UP000265120"/>
    </source>
</evidence>
<dbReference type="SUPFAM" id="SSF52540">
    <property type="entry name" value="P-loop containing nucleoside triphosphate hydrolases"/>
    <property type="match status" value="1"/>
</dbReference>
<evidence type="ECO:0000259" key="7">
    <source>
        <dbReference type="PROSITE" id="PS51456"/>
    </source>
</evidence>
<dbReference type="PANTHER" id="PTHR46049:SF2">
    <property type="entry name" value="UNCONVENTIONAL MYOSIN-X"/>
    <property type="match status" value="1"/>
</dbReference>
<dbReference type="InterPro" id="IPR040640">
    <property type="entry name" value="MyoX_N_SH3"/>
</dbReference>
<evidence type="ECO:0000256" key="2">
    <source>
        <dbReference type="ARBA" id="ARBA00022840"/>
    </source>
</evidence>
<keyword evidence="9" id="KW-1185">Reference proteome</keyword>
<evidence type="ECO:0000256" key="1">
    <source>
        <dbReference type="ARBA" id="ARBA00022741"/>
    </source>
</evidence>
<dbReference type="InterPro" id="IPR036961">
    <property type="entry name" value="Kinesin_motor_dom_sf"/>
</dbReference>
<evidence type="ECO:0000256" key="3">
    <source>
        <dbReference type="ARBA" id="ARBA00023123"/>
    </source>
</evidence>
<dbReference type="STRING" id="244447.ENSCSEP00000011248"/>
<dbReference type="OMA" id="KERTSHV"/>
<feature type="binding site" evidence="5">
    <location>
        <begin position="155"/>
        <end position="162"/>
    </location>
    <ligand>
        <name>ATP</name>
        <dbReference type="ChEBI" id="CHEBI:30616"/>
    </ligand>
</feature>
<comment type="similarity">
    <text evidence="5">Belongs to the TRAFAC class myosin-kinesin ATPase superfamily. Myosin family.</text>
</comment>
<dbReference type="GO" id="GO:0030175">
    <property type="term" value="C:filopodium"/>
    <property type="evidence" value="ECO:0007669"/>
    <property type="project" value="TreeGrafter"/>
</dbReference>
<dbReference type="PANTHER" id="PTHR46049">
    <property type="entry name" value="AGAP003327-PA"/>
    <property type="match status" value="1"/>
</dbReference>
<protein>
    <recommendedName>
        <fullName evidence="7">Myosin motor domain-containing protein</fullName>
    </recommendedName>
</protein>
<feature type="domain" description="Myosin motor" evidence="7">
    <location>
        <begin position="61"/>
        <end position="249"/>
    </location>
</feature>
<dbReference type="Gene3D" id="3.40.850.10">
    <property type="entry name" value="Kinesin motor domain"/>
    <property type="match status" value="1"/>
</dbReference>
<evidence type="ECO:0000313" key="8">
    <source>
        <dbReference type="Ensembl" id="ENSCSEP00000011248.1"/>
    </source>
</evidence>
<keyword evidence="2 5" id="KW-0067">ATP-binding</keyword>
<dbReference type="GO" id="GO:0016459">
    <property type="term" value="C:myosin complex"/>
    <property type="evidence" value="ECO:0007669"/>
    <property type="project" value="UniProtKB-KW"/>
</dbReference>
<dbReference type="GO" id="GO:0030705">
    <property type="term" value="P:cytoskeleton-dependent intracellular transport"/>
    <property type="evidence" value="ECO:0007669"/>
    <property type="project" value="TreeGrafter"/>
</dbReference>
<organism evidence="8 9">
    <name type="scientific">Cynoglossus semilaevis</name>
    <name type="common">Tongue sole</name>
    <dbReference type="NCBI Taxonomy" id="244447"/>
    <lineage>
        <taxon>Eukaryota</taxon>
        <taxon>Metazoa</taxon>
        <taxon>Chordata</taxon>
        <taxon>Craniata</taxon>
        <taxon>Vertebrata</taxon>
        <taxon>Euteleostomi</taxon>
        <taxon>Actinopterygii</taxon>
        <taxon>Neopterygii</taxon>
        <taxon>Teleostei</taxon>
        <taxon>Neoteleostei</taxon>
        <taxon>Acanthomorphata</taxon>
        <taxon>Carangaria</taxon>
        <taxon>Pleuronectiformes</taxon>
        <taxon>Pleuronectoidei</taxon>
        <taxon>Cynoglossidae</taxon>
        <taxon>Cynoglossinae</taxon>
        <taxon>Cynoglossus</taxon>
    </lineage>
</organism>
<dbReference type="Pfam" id="PF18597">
    <property type="entry name" value="SH3_19"/>
    <property type="match status" value="1"/>
</dbReference>
<dbReference type="InterPro" id="IPR001609">
    <property type="entry name" value="Myosin_head_motor_dom-like"/>
</dbReference>
<dbReference type="Pfam" id="PF00063">
    <property type="entry name" value="Myosin_head"/>
    <property type="match status" value="1"/>
</dbReference>
<accession>A0A3P8V7B3</accession>
<dbReference type="Ensembl" id="ENSCSET00000011385.1">
    <property type="protein sequence ID" value="ENSCSEP00000011248.1"/>
    <property type="gene ID" value="ENSCSEG00000007231.1"/>
</dbReference>
<evidence type="ECO:0000256" key="5">
    <source>
        <dbReference type="PROSITE-ProRule" id="PRU00782"/>
    </source>
</evidence>
<dbReference type="InterPro" id="IPR051724">
    <property type="entry name" value="Actin_motor_Myosin"/>
</dbReference>
<dbReference type="InParanoid" id="A0A3P8V7B3"/>
<reference evidence="8" key="3">
    <citation type="submission" date="2025-09" db="UniProtKB">
        <authorList>
            <consortium name="Ensembl"/>
        </authorList>
    </citation>
    <scope>IDENTIFICATION</scope>
</reference>
<feature type="region of interest" description="Disordered" evidence="6">
    <location>
        <begin position="1"/>
        <end position="21"/>
    </location>
</feature>
<evidence type="ECO:0000256" key="4">
    <source>
        <dbReference type="ARBA" id="ARBA00023175"/>
    </source>
</evidence>
<keyword evidence="5" id="KW-0009">Actin-binding</keyword>
<dbReference type="PROSITE" id="PS51456">
    <property type="entry name" value="MYOSIN_MOTOR"/>
    <property type="match status" value="1"/>
</dbReference>
<dbReference type="PRINTS" id="PR00193">
    <property type="entry name" value="MYOSINHEAVY"/>
</dbReference>
<evidence type="ECO:0000256" key="6">
    <source>
        <dbReference type="SAM" id="MobiDB-lite"/>
    </source>
</evidence>
<dbReference type="SMART" id="SM00242">
    <property type="entry name" value="MYSc"/>
    <property type="match status" value="1"/>
</dbReference>
<dbReference type="GO" id="GO:0005524">
    <property type="term" value="F:ATP binding"/>
    <property type="evidence" value="ECO:0007669"/>
    <property type="project" value="UniProtKB-UniRule"/>
</dbReference>
<keyword evidence="4 5" id="KW-0505">Motor protein</keyword>
<comment type="caution">
    <text evidence="5">Lacks conserved residue(s) required for the propagation of feature annotation.</text>
</comment>
<dbReference type="GO" id="GO:0060002">
    <property type="term" value="F:plus-end directed microfilament motor activity"/>
    <property type="evidence" value="ECO:0007669"/>
    <property type="project" value="TreeGrafter"/>
</dbReference>
<dbReference type="GeneTree" id="ENSGT00940000155469"/>
<dbReference type="GO" id="GO:0005547">
    <property type="term" value="F:phosphatidylinositol-3,4,5-trisphosphate binding"/>
    <property type="evidence" value="ECO:0007669"/>
    <property type="project" value="TreeGrafter"/>
</dbReference>
<name>A0A3P8V7B3_CYNSE</name>
<keyword evidence="1 5" id="KW-0547">Nucleotide-binding</keyword>
<proteinExistence type="inferred from homology"/>
<sequence>HDHFLSGPQPLPEDEQHLPSTVSSCSGGVVVFTTDYGQVYTYKQNALSRQKVAPMHVSSISGVEDMSSLEDLHDGAIMYNLYLRYQHRLIYTYIGSILAAVNPYQNLPGLYDRAAVDRYSRHYLGEISPHIYAVANECYRSLWKRLQNQCVLISGESGAGKTESTKLILTFLSAMSQRSLDSPGASSTGSTSRVEEALLESSPIMEAFGNAKTVYNNNSSRFGKFIQLHFSQKGNIQGGRIVDCILPNP</sequence>
<dbReference type="AlphaFoldDB" id="A0A3P8V7B3"/>
<keyword evidence="3 5" id="KW-0518">Myosin</keyword>
<reference evidence="8 9" key="1">
    <citation type="journal article" date="2014" name="Nat. Genet.">
        <title>Whole-genome sequence of a flatfish provides insights into ZW sex chromosome evolution and adaptation to a benthic lifestyle.</title>
        <authorList>
            <person name="Chen S."/>
            <person name="Zhang G."/>
            <person name="Shao C."/>
            <person name="Huang Q."/>
            <person name="Liu G."/>
            <person name="Zhang P."/>
            <person name="Song W."/>
            <person name="An N."/>
            <person name="Chalopin D."/>
            <person name="Volff J.N."/>
            <person name="Hong Y."/>
            <person name="Li Q."/>
            <person name="Sha Z."/>
            <person name="Zhou H."/>
            <person name="Xie M."/>
            <person name="Yu Q."/>
            <person name="Liu Y."/>
            <person name="Xiang H."/>
            <person name="Wang N."/>
            <person name="Wu K."/>
            <person name="Yang C."/>
            <person name="Zhou Q."/>
            <person name="Liao X."/>
            <person name="Yang L."/>
            <person name="Hu Q."/>
            <person name="Zhang J."/>
            <person name="Meng L."/>
            <person name="Jin L."/>
            <person name="Tian Y."/>
            <person name="Lian J."/>
            <person name="Yang J."/>
            <person name="Miao G."/>
            <person name="Liu S."/>
            <person name="Liang Z."/>
            <person name="Yan F."/>
            <person name="Li Y."/>
            <person name="Sun B."/>
            <person name="Zhang H."/>
            <person name="Zhang J."/>
            <person name="Zhu Y."/>
            <person name="Du M."/>
            <person name="Zhao Y."/>
            <person name="Schartl M."/>
            <person name="Tang Q."/>
            <person name="Wang J."/>
        </authorList>
    </citation>
    <scope>NUCLEOTIDE SEQUENCE</scope>
</reference>
<reference evidence="8" key="2">
    <citation type="submission" date="2025-08" db="UniProtKB">
        <authorList>
            <consortium name="Ensembl"/>
        </authorList>
    </citation>
    <scope>IDENTIFICATION</scope>
</reference>